<dbReference type="AlphaFoldDB" id="A0A517ZXZ5"/>
<dbReference type="RefSeq" id="WP_145380152.1">
    <property type="nucleotide sequence ID" value="NZ_CP036276.1"/>
</dbReference>
<dbReference type="InterPro" id="IPR036388">
    <property type="entry name" value="WH-like_DNA-bd_sf"/>
</dbReference>
<organism evidence="5 6">
    <name type="scientific">Symmachiella dynata</name>
    <dbReference type="NCBI Taxonomy" id="2527995"/>
    <lineage>
        <taxon>Bacteria</taxon>
        <taxon>Pseudomonadati</taxon>
        <taxon>Planctomycetota</taxon>
        <taxon>Planctomycetia</taxon>
        <taxon>Planctomycetales</taxon>
        <taxon>Planctomycetaceae</taxon>
        <taxon>Symmachiella</taxon>
    </lineage>
</organism>
<dbReference type="InterPro" id="IPR013324">
    <property type="entry name" value="RNA_pol_sigma_r3/r4-like"/>
</dbReference>
<reference evidence="5 6" key="1">
    <citation type="submission" date="2019-02" db="EMBL/GenBank/DDBJ databases">
        <title>Deep-cultivation of Planctomycetes and their phenomic and genomic characterization uncovers novel biology.</title>
        <authorList>
            <person name="Wiegand S."/>
            <person name="Jogler M."/>
            <person name="Boedeker C."/>
            <person name="Pinto D."/>
            <person name="Vollmers J."/>
            <person name="Rivas-Marin E."/>
            <person name="Kohn T."/>
            <person name="Peeters S.H."/>
            <person name="Heuer A."/>
            <person name="Rast P."/>
            <person name="Oberbeckmann S."/>
            <person name="Bunk B."/>
            <person name="Jeske O."/>
            <person name="Meyerdierks A."/>
            <person name="Storesund J.E."/>
            <person name="Kallscheuer N."/>
            <person name="Luecker S."/>
            <person name="Lage O.M."/>
            <person name="Pohl T."/>
            <person name="Merkel B.J."/>
            <person name="Hornburger P."/>
            <person name="Mueller R.-W."/>
            <person name="Bruemmer F."/>
            <person name="Labrenz M."/>
            <person name="Spormann A.M."/>
            <person name="Op den Camp H."/>
            <person name="Overmann J."/>
            <person name="Amann R."/>
            <person name="Jetten M.S.M."/>
            <person name="Mascher T."/>
            <person name="Medema M.H."/>
            <person name="Devos D.P."/>
            <person name="Kaster A.-K."/>
            <person name="Ovreas L."/>
            <person name="Rohde M."/>
            <person name="Galperin M.Y."/>
            <person name="Jogler C."/>
        </authorList>
    </citation>
    <scope>NUCLEOTIDE SEQUENCE [LARGE SCALE GENOMIC DNA]</scope>
    <source>
        <strain evidence="5 6">Mal52</strain>
    </source>
</reference>
<dbReference type="NCBIfam" id="TIGR02937">
    <property type="entry name" value="sigma70-ECF"/>
    <property type="match status" value="1"/>
</dbReference>
<name>A0A517ZXZ5_9PLAN</name>
<dbReference type="GO" id="GO:0016987">
    <property type="term" value="F:sigma factor activity"/>
    <property type="evidence" value="ECO:0007669"/>
    <property type="project" value="UniProtKB-KW"/>
</dbReference>
<dbReference type="KEGG" id="sdyn:Mal52_58670"/>
<dbReference type="Pfam" id="PF07638">
    <property type="entry name" value="Sigma70_ECF"/>
    <property type="match status" value="1"/>
</dbReference>
<dbReference type="GO" id="GO:0006352">
    <property type="term" value="P:DNA-templated transcription initiation"/>
    <property type="evidence" value="ECO:0007669"/>
    <property type="project" value="InterPro"/>
</dbReference>
<dbReference type="Gene3D" id="1.10.10.10">
    <property type="entry name" value="Winged helix-like DNA-binding domain superfamily/Winged helix DNA-binding domain"/>
    <property type="match status" value="1"/>
</dbReference>
<keyword evidence="6" id="KW-1185">Reference proteome</keyword>
<keyword evidence="2" id="KW-0731">Sigma factor</keyword>
<evidence type="ECO:0000256" key="2">
    <source>
        <dbReference type="ARBA" id="ARBA00023082"/>
    </source>
</evidence>
<gene>
    <name evidence="5" type="ORF">Mal52_58670</name>
</gene>
<dbReference type="Proteomes" id="UP000319383">
    <property type="component" value="Chromosome"/>
</dbReference>
<evidence type="ECO:0000256" key="1">
    <source>
        <dbReference type="ARBA" id="ARBA00023015"/>
    </source>
</evidence>
<keyword evidence="1" id="KW-0805">Transcription regulation</keyword>
<evidence type="ECO:0000313" key="6">
    <source>
        <dbReference type="Proteomes" id="UP000319383"/>
    </source>
</evidence>
<evidence type="ECO:0000313" key="5">
    <source>
        <dbReference type="EMBL" id="QDU47338.1"/>
    </source>
</evidence>
<dbReference type="NCBIfam" id="TIGR02999">
    <property type="entry name" value="Sig-70_X6"/>
    <property type="match status" value="1"/>
</dbReference>
<evidence type="ECO:0000256" key="3">
    <source>
        <dbReference type="ARBA" id="ARBA00023163"/>
    </source>
</evidence>
<feature type="domain" description="RNA polymerase sigma-70 ECF-like HTH" evidence="4">
    <location>
        <begin position="3"/>
        <end position="184"/>
    </location>
</feature>
<dbReference type="PANTHER" id="PTHR43133">
    <property type="entry name" value="RNA POLYMERASE ECF-TYPE SIGMA FACTO"/>
    <property type="match status" value="1"/>
</dbReference>
<dbReference type="InterPro" id="IPR053812">
    <property type="entry name" value="HTH_Sigma70_ECF-like"/>
</dbReference>
<dbReference type="InterPro" id="IPR039425">
    <property type="entry name" value="RNA_pol_sigma-70-like"/>
</dbReference>
<proteinExistence type="predicted"/>
<dbReference type="InterPro" id="IPR011517">
    <property type="entry name" value="RNA_pol_sigma70_ECF-like"/>
</dbReference>
<dbReference type="PANTHER" id="PTHR43133:SF39">
    <property type="entry name" value="SIMILAR TO RNA POLYMERASE SIGMA-E FACTOR"/>
    <property type="match status" value="1"/>
</dbReference>
<dbReference type="InterPro" id="IPR014284">
    <property type="entry name" value="RNA_pol_sigma-70_dom"/>
</dbReference>
<dbReference type="SUPFAM" id="SSF88659">
    <property type="entry name" value="Sigma3 and sigma4 domains of RNA polymerase sigma factors"/>
    <property type="match status" value="1"/>
</dbReference>
<sequence length="187" mass="21292">MMIDITQILGEIDEGDPHAANRLLPLIYDELRRLAAARMSSERSDHTLQATALVHEAYARLVGSSNDTSWENRGHFFSAAAESMRRILVETARAKKAQKRSTPQDQLAMTNISVEPHIPIEDFLDLHHALEQLEQEDERLGRIVKLRYFTGLTIAETALCLGISEATVVRDWRYARAWLQRKMQPEG</sequence>
<protein>
    <submittedName>
        <fullName evidence="5">RNA polymerase sigma factor SigL</fullName>
    </submittedName>
</protein>
<keyword evidence="3" id="KW-0804">Transcription</keyword>
<accession>A0A517ZXZ5</accession>
<evidence type="ECO:0000259" key="4">
    <source>
        <dbReference type="Pfam" id="PF07638"/>
    </source>
</evidence>
<dbReference type="EMBL" id="CP036276">
    <property type="protein sequence ID" value="QDU47338.1"/>
    <property type="molecule type" value="Genomic_DNA"/>
</dbReference>